<accession>A0A6I0ERE4</accession>
<dbReference type="AlphaFoldDB" id="A0A6I0ERE4"/>
<organism evidence="2 3">
    <name type="scientific">Heliorestis acidaminivorans</name>
    <dbReference type="NCBI Taxonomy" id="553427"/>
    <lineage>
        <taxon>Bacteria</taxon>
        <taxon>Bacillati</taxon>
        <taxon>Bacillota</taxon>
        <taxon>Clostridia</taxon>
        <taxon>Eubacteriales</taxon>
        <taxon>Heliobacteriaceae</taxon>
        <taxon>Heliorestis</taxon>
    </lineage>
</organism>
<keyword evidence="3" id="KW-1185">Reference proteome</keyword>
<keyword evidence="1" id="KW-1133">Transmembrane helix</keyword>
<keyword evidence="1" id="KW-0812">Transmembrane</keyword>
<dbReference type="Proteomes" id="UP000468766">
    <property type="component" value="Unassembled WGS sequence"/>
</dbReference>
<proteinExistence type="predicted"/>
<feature type="transmembrane region" description="Helical" evidence="1">
    <location>
        <begin position="21"/>
        <end position="37"/>
    </location>
</feature>
<evidence type="ECO:0000313" key="3">
    <source>
        <dbReference type="Proteomes" id="UP000468766"/>
    </source>
</evidence>
<name>A0A6I0ERE4_9FIRM</name>
<gene>
    <name evidence="2" type="ORF">F9B85_06565</name>
</gene>
<protein>
    <submittedName>
        <fullName evidence="2">Uncharacterized protein</fullName>
    </submittedName>
</protein>
<dbReference type="EMBL" id="WBXO01000004">
    <property type="protein sequence ID" value="KAB2952929.1"/>
    <property type="molecule type" value="Genomic_DNA"/>
</dbReference>
<dbReference type="RefSeq" id="WP_151619588.1">
    <property type="nucleotide sequence ID" value="NZ_WBXO01000004.1"/>
</dbReference>
<reference evidence="2 3" key="1">
    <citation type="submission" date="2019-10" db="EMBL/GenBank/DDBJ databases">
        <title>Whole-genome sequence of the extremophile Heliorestis acidaminivorans DSM 24790.</title>
        <authorList>
            <person name="Kyndt J.A."/>
            <person name="Meyer T.E."/>
        </authorList>
    </citation>
    <scope>NUCLEOTIDE SEQUENCE [LARGE SCALE GENOMIC DNA]</scope>
    <source>
        <strain evidence="2 3">DSM 24790</strain>
    </source>
</reference>
<dbReference type="OrthoDB" id="9762883at2"/>
<evidence type="ECO:0000313" key="2">
    <source>
        <dbReference type="EMBL" id="KAB2952929.1"/>
    </source>
</evidence>
<evidence type="ECO:0000256" key="1">
    <source>
        <dbReference type="SAM" id="Phobius"/>
    </source>
</evidence>
<comment type="caution">
    <text evidence="2">The sequence shown here is derived from an EMBL/GenBank/DDBJ whole genome shotgun (WGS) entry which is preliminary data.</text>
</comment>
<keyword evidence="1" id="KW-0472">Membrane</keyword>
<sequence>MDNQRESHREIVAKFRKRTTLPFLGILLLLIVGSFFMNDNLRSPINHSATNNPALLIPYNAGKVYKHFSIENPEALESAISNAIKEQGKNYFAGDYLTEGHMILGIEKKDNNKKVTVYTVASVGWFSFENGFFTKISGTGAVPTVMTFAENNLGAYELLTYREPEDGSNYAASIKKMFPEDLQELLFTSQVNYLYLDLQQEAQAKAYLQSIGSTAEVNINLRRPLPL</sequence>